<evidence type="ECO:0000313" key="3">
    <source>
        <dbReference type="Proteomes" id="UP000027037"/>
    </source>
</evidence>
<proteinExistence type="predicted"/>
<keyword evidence="3" id="KW-1185">Reference proteome</keyword>
<feature type="region of interest" description="Disordered" evidence="1">
    <location>
        <begin position="190"/>
        <end position="212"/>
    </location>
</feature>
<feature type="compositionally biased region" description="Basic and acidic residues" evidence="1">
    <location>
        <begin position="109"/>
        <end position="118"/>
    </location>
</feature>
<organism evidence="2 3">
    <name type="scientific">Hyphomonas beringensis</name>
    <dbReference type="NCBI Taxonomy" id="1280946"/>
    <lineage>
        <taxon>Bacteria</taxon>
        <taxon>Pseudomonadati</taxon>
        <taxon>Pseudomonadota</taxon>
        <taxon>Alphaproteobacteria</taxon>
        <taxon>Hyphomonadales</taxon>
        <taxon>Hyphomonadaceae</taxon>
        <taxon>Hyphomonas</taxon>
    </lineage>
</organism>
<feature type="compositionally biased region" description="Polar residues" evidence="1">
    <location>
        <begin position="80"/>
        <end position="89"/>
    </location>
</feature>
<dbReference type="AlphaFoldDB" id="A0A062UAH4"/>
<dbReference type="STRING" id="1280946.HY29_13510"/>
<evidence type="ECO:0000313" key="2">
    <source>
        <dbReference type="EMBL" id="KCZ54693.1"/>
    </source>
</evidence>
<reference evidence="2 3" key="1">
    <citation type="journal article" date="2014" name="Antonie Van Leeuwenhoek">
        <title>Hyphomonas beringensis sp. nov. and Hyphomonas chukchiensis sp. nov., isolated from surface seawater of the Bering Sea and Chukchi Sea.</title>
        <authorList>
            <person name="Li C."/>
            <person name="Lai Q."/>
            <person name="Li G."/>
            <person name="Dong C."/>
            <person name="Wang J."/>
            <person name="Liao Y."/>
            <person name="Shao Z."/>
        </authorList>
    </citation>
    <scope>NUCLEOTIDE SEQUENCE [LARGE SCALE GENOMIC DNA]</scope>
    <source>
        <strain evidence="2 3">25B14_1</strain>
    </source>
</reference>
<dbReference type="PATRIC" id="fig|1280946.3.peg.1714"/>
<comment type="caution">
    <text evidence="2">The sequence shown here is derived from an EMBL/GenBank/DDBJ whole genome shotgun (WGS) entry which is preliminary data.</text>
</comment>
<sequence>MSPDLASLEDRARTLLATLITTICRLGATSMAAAEACLKRVGLAEAMMRRLICLRALQMQVPDTPPATSAARPAPPGLQPSAQPASDSPTPDELPCPRFRMIEPAPRPSRQDEARETGPAEDWLPEALCPRVTLMDAGAQPGISPTPDRVPAPPPTPLARLIPRMKALGDAFDNTDVYARRMARWLARQRAAETGSDKTGRALPLAPPPDMPDNLDPLDRALHLLLRAMDHDVFAPPVPDTS</sequence>
<evidence type="ECO:0000256" key="1">
    <source>
        <dbReference type="SAM" id="MobiDB-lite"/>
    </source>
</evidence>
<dbReference type="Proteomes" id="UP000027037">
    <property type="component" value="Unassembled WGS sequence"/>
</dbReference>
<name>A0A062UAH4_9PROT</name>
<dbReference type="EMBL" id="AWFF01000035">
    <property type="protein sequence ID" value="KCZ54693.1"/>
    <property type="molecule type" value="Genomic_DNA"/>
</dbReference>
<protein>
    <submittedName>
        <fullName evidence="2">Uncharacterized protein</fullName>
    </submittedName>
</protein>
<dbReference type="OrthoDB" id="9985705at2"/>
<accession>A0A062UAH4</accession>
<feature type="region of interest" description="Disordered" evidence="1">
    <location>
        <begin position="63"/>
        <end position="125"/>
    </location>
</feature>
<dbReference type="RefSeq" id="WP_034795662.1">
    <property type="nucleotide sequence ID" value="NZ_AWFF01000035.1"/>
</dbReference>
<gene>
    <name evidence="2" type="ORF">HY29_13510</name>
</gene>